<evidence type="ECO:0000259" key="1">
    <source>
        <dbReference type="Pfam" id="PF07859"/>
    </source>
</evidence>
<dbReference type="Gene3D" id="3.40.50.1820">
    <property type="entry name" value="alpha/beta hydrolase"/>
    <property type="match status" value="1"/>
</dbReference>
<dbReference type="GO" id="GO:0019433">
    <property type="term" value="P:triglyceride catabolic process"/>
    <property type="evidence" value="ECO:0007669"/>
    <property type="project" value="TreeGrafter"/>
</dbReference>
<dbReference type="InterPro" id="IPR029058">
    <property type="entry name" value="AB_hydrolase_fold"/>
</dbReference>
<organism evidence="2 3">
    <name type="scientific">Conoideocrella luteorostrata</name>
    <dbReference type="NCBI Taxonomy" id="1105319"/>
    <lineage>
        <taxon>Eukaryota</taxon>
        <taxon>Fungi</taxon>
        <taxon>Dikarya</taxon>
        <taxon>Ascomycota</taxon>
        <taxon>Pezizomycotina</taxon>
        <taxon>Sordariomycetes</taxon>
        <taxon>Hypocreomycetidae</taxon>
        <taxon>Hypocreales</taxon>
        <taxon>Clavicipitaceae</taxon>
        <taxon>Conoideocrella</taxon>
    </lineage>
</organism>
<evidence type="ECO:0000313" key="3">
    <source>
        <dbReference type="Proteomes" id="UP001251528"/>
    </source>
</evidence>
<dbReference type="InterPro" id="IPR013094">
    <property type="entry name" value="AB_hydrolase_3"/>
</dbReference>
<dbReference type="Pfam" id="PF07859">
    <property type="entry name" value="Abhydrolase_3"/>
    <property type="match status" value="1"/>
</dbReference>
<dbReference type="PANTHER" id="PTHR23025:SF3">
    <property type="entry name" value="HORMONE-SENSITIVE LIPASE"/>
    <property type="match status" value="1"/>
</dbReference>
<dbReference type="GO" id="GO:0004771">
    <property type="term" value="F:sterol ester esterase activity"/>
    <property type="evidence" value="ECO:0007669"/>
    <property type="project" value="TreeGrafter"/>
</dbReference>
<dbReference type="SUPFAM" id="SSF53474">
    <property type="entry name" value="alpha/beta-Hydrolases"/>
    <property type="match status" value="1"/>
</dbReference>
<proteinExistence type="predicted"/>
<dbReference type="EMBL" id="JASWJB010000036">
    <property type="protein sequence ID" value="KAK2608582.1"/>
    <property type="molecule type" value="Genomic_DNA"/>
</dbReference>
<dbReference type="GO" id="GO:0005829">
    <property type="term" value="C:cytosol"/>
    <property type="evidence" value="ECO:0007669"/>
    <property type="project" value="TreeGrafter"/>
</dbReference>
<protein>
    <recommendedName>
        <fullName evidence="1">Alpha/beta hydrolase fold-3 domain-containing protein</fullName>
    </recommendedName>
</protein>
<name>A0AAJ0FW40_9HYPO</name>
<dbReference type="GO" id="GO:0004806">
    <property type="term" value="F:triacylglycerol lipase activity"/>
    <property type="evidence" value="ECO:0007669"/>
    <property type="project" value="TreeGrafter"/>
</dbReference>
<gene>
    <name evidence="2" type="ORF">QQS21_002929</name>
</gene>
<accession>A0AAJ0FW40</accession>
<feature type="domain" description="Alpha/beta hydrolase fold-3" evidence="1">
    <location>
        <begin position="96"/>
        <end position="313"/>
    </location>
</feature>
<comment type="caution">
    <text evidence="2">The sequence shown here is derived from an EMBL/GenBank/DDBJ whole genome shotgun (WGS) entry which is preliminary data.</text>
</comment>
<reference evidence="2" key="1">
    <citation type="submission" date="2023-06" db="EMBL/GenBank/DDBJ databases">
        <title>Conoideocrella luteorostrata (Hypocreales: Clavicipitaceae), a potential biocontrol fungus for elongate hemlock scale in United States Christmas tree production areas.</title>
        <authorList>
            <person name="Barrett H."/>
            <person name="Lovett B."/>
            <person name="Macias A.M."/>
            <person name="Stajich J.E."/>
            <person name="Kasson M.T."/>
        </authorList>
    </citation>
    <scope>NUCLEOTIDE SEQUENCE</scope>
    <source>
        <strain evidence="2">ARSEF 14590</strain>
    </source>
</reference>
<dbReference type="Proteomes" id="UP001251528">
    <property type="component" value="Unassembled WGS sequence"/>
</dbReference>
<dbReference type="PANTHER" id="PTHR23025">
    <property type="entry name" value="TRIACYLGLYCEROL LIPASE"/>
    <property type="match status" value="1"/>
</dbReference>
<keyword evidence="3" id="KW-1185">Reference proteome</keyword>
<dbReference type="AlphaFoldDB" id="A0AAJ0FW40"/>
<evidence type="ECO:0000313" key="2">
    <source>
        <dbReference type="EMBL" id="KAK2608582.1"/>
    </source>
</evidence>
<sequence length="339" mass="37134">MSFTIQASSFDPALISPESRAFNSKLSSITASQPKWFEIGAEKYRKLRAEGGTALPAPTLLPSATPFEIPSRDANRKIPCRVFKPQNGHISRALFMHIHGGGWVLGSESSQDVQLQRLADTHSIVCISVGYRLAPEHPFPAGPEDCFDAAEWLVTNAVGQSQAPLAFMGGESAGGHLTMLTALHLLQHQGATFSEFRFRGLLLHYGCYSLRWLPSVYSFAKREPHLVLSLDTMTAFQNAFLGKDVTQDMLDDPKISPLYADLPSLRHKLPAALFTCGTEDYLLDDTLFMASRWIAAGGETSLAIVNGAAHGYTAFEPSVKGSCAEEGERLTDKFFEEHL</sequence>